<dbReference type="CDD" id="cd14399">
    <property type="entry name" value="UBA_PLICs"/>
    <property type="match status" value="1"/>
</dbReference>
<dbReference type="GO" id="GO:0006511">
    <property type="term" value="P:ubiquitin-dependent protein catabolic process"/>
    <property type="evidence" value="ECO:0007669"/>
    <property type="project" value="TreeGrafter"/>
</dbReference>
<dbReference type="PANTHER" id="PTHR10677:SF3">
    <property type="entry name" value="FI07626P-RELATED"/>
    <property type="match status" value="1"/>
</dbReference>
<proteinExistence type="predicted"/>
<dbReference type="GO" id="GO:0031593">
    <property type="term" value="F:polyubiquitin modification-dependent protein binding"/>
    <property type="evidence" value="ECO:0007669"/>
    <property type="project" value="TreeGrafter"/>
</dbReference>
<dbReference type="InterPro" id="IPR015496">
    <property type="entry name" value="Ubiquilin"/>
</dbReference>
<evidence type="ECO:0000313" key="5">
    <source>
        <dbReference type="EMBL" id="KAG7475561.1"/>
    </source>
</evidence>
<dbReference type="InterPro" id="IPR015940">
    <property type="entry name" value="UBA"/>
</dbReference>
<protein>
    <submittedName>
        <fullName evidence="5">Ubiquilin-4-like</fullName>
    </submittedName>
</protein>
<feature type="compositionally biased region" description="Low complexity" evidence="2">
    <location>
        <begin position="107"/>
        <end position="122"/>
    </location>
</feature>
<evidence type="ECO:0000313" key="6">
    <source>
        <dbReference type="Proteomes" id="UP000693946"/>
    </source>
</evidence>
<feature type="region of interest" description="Disordered" evidence="2">
    <location>
        <begin position="99"/>
        <end position="152"/>
    </location>
</feature>
<dbReference type="Pfam" id="PF23195">
    <property type="entry name" value="UBQLN1"/>
    <property type="match status" value="1"/>
</dbReference>
<gene>
    <name evidence="5" type="ORF">JOB18_033766</name>
</gene>
<feature type="compositionally biased region" description="Low complexity" evidence="2">
    <location>
        <begin position="129"/>
        <end position="146"/>
    </location>
</feature>
<dbReference type="Proteomes" id="UP000693946">
    <property type="component" value="Linkage Group LG9"/>
</dbReference>
<feature type="domain" description="UBA" evidence="3">
    <location>
        <begin position="434"/>
        <end position="478"/>
    </location>
</feature>
<dbReference type="PROSITE" id="PS50030">
    <property type="entry name" value="UBA"/>
    <property type="match status" value="1"/>
</dbReference>
<evidence type="ECO:0000256" key="1">
    <source>
        <dbReference type="SAM" id="Coils"/>
    </source>
</evidence>
<reference evidence="5 6" key="1">
    <citation type="journal article" date="2021" name="Sci. Rep.">
        <title>Chromosome anchoring in Senegalese sole (Solea senegalensis) reveals sex-associated markers and genome rearrangements in flatfish.</title>
        <authorList>
            <person name="Guerrero-Cozar I."/>
            <person name="Gomez-Garrido J."/>
            <person name="Berbel C."/>
            <person name="Martinez-Blanch J.F."/>
            <person name="Alioto T."/>
            <person name="Claros M.G."/>
            <person name="Gagnaire P.A."/>
            <person name="Manchado M."/>
        </authorList>
    </citation>
    <scope>NUCLEOTIDE SEQUENCE [LARGE SCALE GENOMIC DNA]</scope>
    <source>
        <strain evidence="5">Sse05_10M</strain>
    </source>
</reference>
<dbReference type="PROSITE" id="PS50053">
    <property type="entry name" value="UBIQUITIN_2"/>
    <property type="match status" value="1"/>
</dbReference>
<dbReference type="AlphaFoldDB" id="A0AAV6PRZ9"/>
<organism evidence="5 6">
    <name type="scientific">Solea senegalensis</name>
    <name type="common">Senegalese sole</name>
    <dbReference type="NCBI Taxonomy" id="28829"/>
    <lineage>
        <taxon>Eukaryota</taxon>
        <taxon>Metazoa</taxon>
        <taxon>Chordata</taxon>
        <taxon>Craniata</taxon>
        <taxon>Vertebrata</taxon>
        <taxon>Euteleostomi</taxon>
        <taxon>Actinopterygii</taxon>
        <taxon>Neopterygii</taxon>
        <taxon>Teleostei</taxon>
        <taxon>Neoteleostei</taxon>
        <taxon>Acanthomorphata</taxon>
        <taxon>Carangaria</taxon>
        <taxon>Pleuronectiformes</taxon>
        <taxon>Pleuronectoidei</taxon>
        <taxon>Soleidae</taxon>
        <taxon>Solea</taxon>
    </lineage>
</organism>
<evidence type="ECO:0000259" key="4">
    <source>
        <dbReference type="PROSITE" id="PS50053"/>
    </source>
</evidence>
<sequence>MADKCSEEPNKDDGSDKNVAAKGSTLVLHVRTLQLKETFEVYSQCSVAEFREEVSHRFKINKDHVMLIFTGKLLKDGDTLKKSGVKNGFTVHLIVKTDTKSTGGHGTLSRSNSAAALSNSTRILPTVRTGSGTSTSQTQTQPASGQNNLPTPLIHKIASSNLMQQRQQVQQQQQQQQQAQKQQQQVQQQQQQSQQQQQQQQSQQQQQQRQQALRQMMSDPQVLMQMMGNPELMRQVVANNSQMQQLIGQNPDVPRMLSDPEFIRQMQNPVMLSFLTNPRAMQALIQVQQGLHTLQTEVPGFLSSPSLRGLIVPTTGSSFPPLNPLLPAASPGVRPSQQQQMLQMFADAAPFLQAPQLQAPLLQAPQLQAPQLQAPQLHAPQLQAPQLQAPQLHAHQAPQAPQLQAPLLQAPQLQAPQLQAPQLQAPQLQAPQLQAAEVRFQRQMEQLHTMGFINQEANLQALMDAGGDVNAAIDRLMN</sequence>
<feature type="domain" description="Ubiquitin-like" evidence="4">
    <location>
        <begin position="26"/>
        <end position="96"/>
    </location>
</feature>
<dbReference type="GO" id="GO:0005829">
    <property type="term" value="C:cytosol"/>
    <property type="evidence" value="ECO:0007669"/>
    <property type="project" value="TreeGrafter"/>
</dbReference>
<evidence type="ECO:0000259" key="3">
    <source>
        <dbReference type="PROSITE" id="PS50030"/>
    </source>
</evidence>
<feature type="coiled-coil region" evidence="1">
    <location>
        <begin position="155"/>
        <end position="215"/>
    </location>
</feature>
<dbReference type="Pfam" id="PF00240">
    <property type="entry name" value="ubiquitin"/>
    <property type="match status" value="1"/>
</dbReference>
<dbReference type="SMART" id="SM00165">
    <property type="entry name" value="UBA"/>
    <property type="match status" value="1"/>
</dbReference>
<keyword evidence="1" id="KW-0175">Coiled coil</keyword>
<dbReference type="PANTHER" id="PTHR10677">
    <property type="entry name" value="UBIQUILIN"/>
    <property type="match status" value="1"/>
</dbReference>
<dbReference type="EMBL" id="JAGKHQ010000021">
    <property type="protein sequence ID" value="KAG7475561.1"/>
    <property type="molecule type" value="Genomic_DNA"/>
</dbReference>
<name>A0AAV6PRZ9_SOLSE</name>
<dbReference type="SMART" id="SM00213">
    <property type="entry name" value="UBQ"/>
    <property type="match status" value="1"/>
</dbReference>
<evidence type="ECO:0000256" key="2">
    <source>
        <dbReference type="SAM" id="MobiDB-lite"/>
    </source>
</evidence>
<comment type="caution">
    <text evidence="5">The sequence shown here is derived from an EMBL/GenBank/DDBJ whole genome shotgun (WGS) entry which is preliminary data.</text>
</comment>
<keyword evidence="6" id="KW-1185">Reference proteome</keyword>
<dbReference type="InterPro" id="IPR000626">
    <property type="entry name" value="Ubiquitin-like_dom"/>
</dbReference>
<accession>A0AAV6PRZ9</accession>